<sequence>MRKAAIEHHKKGFVGAVFRGHNPKWSWAPESGIGAKNNGGRFNPKGTAALYTSLSQQGAWVEAQQSFKLKAQPLTICQYEVDSSDIIDLTNEDLLLDCGIKPSTLSGAWISAKPKYVAPSQRLALNLIECGVAGIIVPSYASAASVDMKNLVFFDWSRKPPHQVCVVDDENRLPSKPF</sequence>
<protein>
    <submittedName>
        <fullName evidence="2">RES domain-containing protein</fullName>
    </submittedName>
</protein>
<dbReference type="Pfam" id="PF08808">
    <property type="entry name" value="RES"/>
    <property type="match status" value="1"/>
</dbReference>
<dbReference type="InterPro" id="IPR014914">
    <property type="entry name" value="RES_dom"/>
</dbReference>
<gene>
    <name evidence="2" type="ORF">QWJ08_18950</name>
</gene>
<dbReference type="Proteomes" id="UP001169719">
    <property type="component" value="Unassembled WGS sequence"/>
</dbReference>
<dbReference type="EMBL" id="JAUEOZ010000002">
    <property type="protein sequence ID" value="MDN2483427.1"/>
    <property type="molecule type" value="Genomic_DNA"/>
</dbReference>
<proteinExistence type="predicted"/>
<accession>A0ABT7Y5V8</accession>
<evidence type="ECO:0000313" key="2">
    <source>
        <dbReference type="EMBL" id="MDN2483427.1"/>
    </source>
</evidence>
<evidence type="ECO:0000313" key="3">
    <source>
        <dbReference type="Proteomes" id="UP001169719"/>
    </source>
</evidence>
<organism evidence="2 3">
    <name type="scientific">Vibrio agarivorans</name>
    <dbReference type="NCBI Taxonomy" id="153622"/>
    <lineage>
        <taxon>Bacteria</taxon>
        <taxon>Pseudomonadati</taxon>
        <taxon>Pseudomonadota</taxon>
        <taxon>Gammaproteobacteria</taxon>
        <taxon>Vibrionales</taxon>
        <taxon>Vibrionaceae</taxon>
        <taxon>Vibrio</taxon>
    </lineage>
</organism>
<comment type="caution">
    <text evidence="2">The sequence shown here is derived from an EMBL/GenBank/DDBJ whole genome shotgun (WGS) entry which is preliminary data.</text>
</comment>
<keyword evidence="3" id="KW-1185">Reference proteome</keyword>
<reference evidence="2" key="1">
    <citation type="submission" date="2024-05" db="EMBL/GenBank/DDBJ databases">
        <title>Genome Sequences of Four Agar- Degrading Marine Bacteria.</title>
        <authorList>
            <person name="Phillips E.K."/>
            <person name="Shaffer J.C."/>
            <person name="Henson M.W."/>
            <person name="Temperton B."/>
            <person name="Thrash C.J."/>
            <person name="Martin M.O."/>
        </authorList>
    </citation>
    <scope>NUCLEOTIDE SEQUENCE</scope>
    <source>
        <strain evidence="2">EKP203</strain>
    </source>
</reference>
<dbReference type="RefSeq" id="WP_289963489.1">
    <property type="nucleotide sequence ID" value="NZ_JAUEOZ010000002.1"/>
</dbReference>
<name>A0ABT7Y5V8_9VIBR</name>
<feature type="domain" description="RES" evidence="1">
    <location>
        <begin position="17"/>
        <end position="172"/>
    </location>
</feature>
<evidence type="ECO:0000259" key="1">
    <source>
        <dbReference type="Pfam" id="PF08808"/>
    </source>
</evidence>